<keyword evidence="8" id="KW-1185">Reference proteome</keyword>
<protein>
    <recommendedName>
        <fullName evidence="6">LRAT domain-containing protein</fullName>
    </recommendedName>
</protein>
<reference evidence="7" key="1">
    <citation type="submission" date="2025-05" db="UniProtKB">
        <authorList>
            <consortium name="Ensembl"/>
        </authorList>
    </citation>
    <scope>IDENTIFICATION</scope>
</reference>
<dbReference type="GO" id="GO:0070292">
    <property type="term" value="P:N-acylphosphatidylethanolamine metabolic process"/>
    <property type="evidence" value="ECO:0007669"/>
    <property type="project" value="TreeGrafter"/>
</dbReference>
<keyword evidence="4" id="KW-0443">Lipid metabolism</keyword>
<keyword evidence="2" id="KW-0808">Transferase</keyword>
<dbReference type="Ensembl" id="ENSCCRT00010033639.1">
    <property type="protein sequence ID" value="ENSCCRP00010030647.1"/>
    <property type="gene ID" value="ENSCCRG00010013110.1"/>
</dbReference>
<evidence type="ECO:0000259" key="6">
    <source>
        <dbReference type="PROSITE" id="PS51934"/>
    </source>
</evidence>
<dbReference type="PROSITE" id="PS51934">
    <property type="entry name" value="LRAT"/>
    <property type="match status" value="1"/>
</dbReference>
<dbReference type="Pfam" id="PF04970">
    <property type="entry name" value="LRAT"/>
    <property type="match status" value="1"/>
</dbReference>
<accession>A0A8C1JCF0</accession>
<dbReference type="PANTHER" id="PTHR13943:SF31">
    <property type="entry name" value="PHOSPHOLIPASE A AND ACYLTRANSFERASE 3"/>
    <property type="match status" value="1"/>
</dbReference>
<sequence>MMKFVLIAVLLQLCLSVLEVNAGKGAAAGGETDKLPGELQFGDLLAFSNRTYSHYAVYVHGEHIEGKTDDQNIFEMTKHPRGCHFNQSAGPFRRHNYLDPGIAAEGQSMTPQSKEEMICTIEELMKMDVCKTYSLTSGNCEQIATKVRYGTARCKQEGTSSELFAKCLKKPKFKPSLSSFTFNLLIVKKMLINLNVANSQFVLSC</sequence>
<feature type="chain" id="PRO_5044675419" description="LRAT domain-containing protein" evidence="5">
    <location>
        <begin position="17"/>
        <end position="205"/>
    </location>
</feature>
<dbReference type="Gene3D" id="3.90.1720.10">
    <property type="entry name" value="endopeptidase domain like (from Nostoc punctiforme)"/>
    <property type="match status" value="1"/>
</dbReference>
<proteinExistence type="inferred from homology"/>
<evidence type="ECO:0000256" key="1">
    <source>
        <dbReference type="ARBA" id="ARBA00007824"/>
    </source>
</evidence>
<evidence type="ECO:0000313" key="7">
    <source>
        <dbReference type="Ensembl" id="ENSCCRP00010030645.1"/>
    </source>
</evidence>
<dbReference type="Ensembl" id="ENSCCRT00010033637.1">
    <property type="protein sequence ID" value="ENSCCRP00010030645.1"/>
    <property type="gene ID" value="ENSCCRG00010013108.1"/>
</dbReference>
<dbReference type="PANTHER" id="PTHR13943">
    <property type="entry name" value="HRAS-LIKE SUPPRESSOR - RELATED"/>
    <property type="match status" value="1"/>
</dbReference>
<evidence type="ECO:0000256" key="3">
    <source>
        <dbReference type="ARBA" id="ARBA00022801"/>
    </source>
</evidence>
<feature type="domain" description="LRAT" evidence="6">
    <location>
        <begin position="44"/>
        <end position="156"/>
    </location>
</feature>
<feature type="signal peptide" evidence="5">
    <location>
        <begin position="1"/>
        <end position="16"/>
    </location>
</feature>
<comment type="similarity">
    <text evidence="1">Belongs to the H-rev107 family.</text>
</comment>
<dbReference type="GO" id="GO:0005737">
    <property type="term" value="C:cytoplasm"/>
    <property type="evidence" value="ECO:0007669"/>
    <property type="project" value="TreeGrafter"/>
</dbReference>
<dbReference type="AlphaFoldDB" id="A0A8C1JCF0"/>
<evidence type="ECO:0000256" key="5">
    <source>
        <dbReference type="SAM" id="SignalP"/>
    </source>
</evidence>
<dbReference type="GO" id="GO:0004623">
    <property type="term" value="F:phospholipase A2 activity"/>
    <property type="evidence" value="ECO:0007669"/>
    <property type="project" value="TreeGrafter"/>
</dbReference>
<dbReference type="Proteomes" id="UP000694427">
    <property type="component" value="Unplaced"/>
</dbReference>
<dbReference type="GO" id="GO:0008970">
    <property type="term" value="F:phospholipase A1 activity"/>
    <property type="evidence" value="ECO:0007669"/>
    <property type="project" value="TreeGrafter"/>
</dbReference>
<dbReference type="InterPro" id="IPR007053">
    <property type="entry name" value="LRAT_dom"/>
</dbReference>
<organism evidence="7 8">
    <name type="scientific">Cyprinus carpio</name>
    <name type="common">Common carp</name>
    <dbReference type="NCBI Taxonomy" id="7962"/>
    <lineage>
        <taxon>Eukaryota</taxon>
        <taxon>Metazoa</taxon>
        <taxon>Chordata</taxon>
        <taxon>Craniata</taxon>
        <taxon>Vertebrata</taxon>
        <taxon>Euteleostomi</taxon>
        <taxon>Actinopterygii</taxon>
        <taxon>Neopterygii</taxon>
        <taxon>Teleostei</taxon>
        <taxon>Ostariophysi</taxon>
        <taxon>Cypriniformes</taxon>
        <taxon>Cyprinidae</taxon>
        <taxon>Cyprininae</taxon>
        <taxon>Cyprinus</taxon>
    </lineage>
</organism>
<name>A0A8C1JCF0_CYPCA</name>
<dbReference type="GO" id="GO:0016410">
    <property type="term" value="F:N-acyltransferase activity"/>
    <property type="evidence" value="ECO:0007669"/>
    <property type="project" value="TreeGrafter"/>
</dbReference>
<dbReference type="InterPro" id="IPR051496">
    <property type="entry name" value="H-rev107_PLA/AT"/>
</dbReference>
<keyword evidence="3" id="KW-0378">Hydrolase</keyword>
<evidence type="ECO:0000256" key="4">
    <source>
        <dbReference type="ARBA" id="ARBA00023098"/>
    </source>
</evidence>
<keyword evidence="5" id="KW-0732">Signal</keyword>
<evidence type="ECO:0000256" key="2">
    <source>
        <dbReference type="ARBA" id="ARBA00022679"/>
    </source>
</evidence>
<evidence type="ECO:0000313" key="8">
    <source>
        <dbReference type="Proteomes" id="UP000694427"/>
    </source>
</evidence>